<dbReference type="AlphaFoldDB" id="A0A093Y7T1"/>
<dbReference type="EMBL" id="JPOX01000001">
    <property type="protein sequence ID" value="KFX53503.1"/>
    <property type="molecule type" value="Genomic_DNA"/>
</dbReference>
<dbReference type="SUPFAM" id="SSF46689">
    <property type="entry name" value="Homeodomain-like"/>
    <property type="match status" value="1"/>
</dbReference>
<evidence type="ECO:0000259" key="1">
    <source>
        <dbReference type="Pfam" id="PF05225"/>
    </source>
</evidence>
<proteinExistence type="predicted"/>
<dbReference type="Pfam" id="PF05225">
    <property type="entry name" value="HTH_psq"/>
    <property type="match status" value="1"/>
</dbReference>
<dbReference type="GO" id="GO:0003677">
    <property type="term" value="F:DNA binding"/>
    <property type="evidence" value="ECO:0007669"/>
    <property type="project" value="InterPro"/>
</dbReference>
<evidence type="ECO:0000313" key="2">
    <source>
        <dbReference type="EMBL" id="KFX53503.1"/>
    </source>
</evidence>
<accession>A0A093Y7T1</accession>
<dbReference type="InterPro" id="IPR009057">
    <property type="entry name" value="Homeodomain-like_sf"/>
</dbReference>
<gene>
    <name evidence="2" type="ORF">GQ26_0012920</name>
</gene>
<name>A0A093Y7T1_TALMA</name>
<comment type="caution">
    <text evidence="2">The sequence shown here is derived from an EMBL/GenBank/DDBJ whole genome shotgun (WGS) entry which is preliminary data.</text>
</comment>
<dbReference type="Gene3D" id="1.10.10.60">
    <property type="entry name" value="Homeodomain-like"/>
    <property type="match status" value="1"/>
</dbReference>
<sequence length="114" mass="12971">MPPIRKKDPLKSAQIEGKIELAISDLKNGRIRSIREAARIYTIPRTTLQDRLNGIIQEHFDRVQAAISKYGILPEDIYNFDETGFTIGLYATIKPLNLYSNWTRTPPPSQSSNI</sequence>
<feature type="domain" description="HTH psq-type" evidence="1">
    <location>
        <begin position="16"/>
        <end position="56"/>
    </location>
</feature>
<organism evidence="2">
    <name type="scientific">Talaromyces marneffei PM1</name>
    <dbReference type="NCBI Taxonomy" id="1077442"/>
    <lineage>
        <taxon>Eukaryota</taxon>
        <taxon>Fungi</taxon>
        <taxon>Dikarya</taxon>
        <taxon>Ascomycota</taxon>
        <taxon>Pezizomycotina</taxon>
        <taxon>Eurotiomycetes</taxon>
        <taxon>Eurotiomycetidae</taxon>
        <taxon>Eurotiales</taxon>
        <taxon>Trichocomaceae</taxon>
        <taxon>Talaromyces</taxon>
        <taxon>Talaromyces sect. Talaromyces</taxon>
    </lineage>
</organism>
<dbReference type="InterPro" id="IPR007889">
    <property type="entry name" value="HTH_Psq"/>
</dbReference>
<protein>
    <recommendedName>
        <fullName evidence="1">HTH psq-type domain-containing protein</fullName>
    </recommendedName>
</protein>
<reference evidence="2" key="1">
    <citation type="journal article" date="2014" name="PLoS Genet.">
        <title>Signature Gene Expression Reveals Novel Clues to the Molecular Mechanisms of Dimorphic Transition in Penicillium marneffei.</title>
        <authorList>
            <person name="Yang E."/>
            <person name="Wang G."/>
            <person name="Cai J."/>
            <person name="Woo P.C."/>
            <person name="Lau S.K."/>
            <person name="Yuen K.-Y."/>
            <person name="Chow W.-N."/>
            <person name="Lin X."/>
        </authorList>
    </citation>
    <scope>NUCLEOTIDE SEQUENCE [LARGE SCALE GENOMIC DNA]</scope>
    <source>
        <strain evidence="2">PM1</strain>
    </source>
</reference>
<dbReference type="HOGENOM" id="CLU_2400309_0_0_1"/>